<protein>
    <submittedName>
        <fullName evidence="1">Uncharacterized protein</fullName>
    </submittedName>
</protein>
<reference evidence="1 2" key="1">
    <citation type="journal article" date="2021" name="Hortic Res">
        <title>High-quality reference genome and annotation aids understanding of berry development for evergreen blueberry (Vaccinium darrowii).</title>
        <authorList>
            <person name="Yu J."/>
            <person name="Hulse-Kemp A.M."/>
            <person name="Babiker E."/>
            <person name="Staton M."/>
        </authorList>
    </citation>
    <scope>NUCLEOTIDE SEQUENCE [LARGE SCALE GENOMIC DNA]</scope>
    <source>
        <strain evidence="2">cv. NJ 8807/NJ 8810</strain>
        <tissue evidence="1">Young leaf</tissue>
    </source>
</reference>
<dbReference type="Proteomes" id="UP000828048">
    <property type="component" value="Chromosome 2"/>
</dbReference>
<dbReference type="EMBL" id="CM037152">
    <property type="protein sequence ID" value="KAH7834828.1"/>
    <property type="molecule type" value="Genomic_DNA"/>
</dbReference>
<evidence type="ECO:0000313" key="2">
    <source>
        <dbReference type="Proteomes" id="UP000828048"/>
    </source>
</evidence>
<proteinExistence type="predicted"/>
<sequence length="156" mass="17747">MAETPPKRQREETHDDFSEENQDPKRPKSYDQILSLLELEEEQEQEPNQDFSSILTTLQQELDPFSVPGSDFEPDRDNMTRLEGEERDETERFMRHLLEASDDELGLPNRVDGGGGGGESGEGINGGDELLFCDGLWDLEDDAANYFSLLQSELFM</sequence>
<accession>A0ACB7X2C3</accession>
<gene>
    <name evidence="1" type="ORF">Vadar_020078</name>
</gene>
<organism evidence="1 2">
    <name type="scientific">Vaccinium darrowii</name>
    <dbReference type="NCBI Taxonomy" id="229202"/>
    <lineage>
        <taxon>Eukaryota</taxon>
        <taxon>Viridiplantae</taxon>
        <taxon>Streptophyta</taxon>
        <taxon>Embryophyta</taxon>
        <taxon>Tracheophyta</taxon>
        <taxon>Spermatophyta</taxon>
        <taxon>Magnoliopsida</taxon>
        <taxon>eudicotyledons</taxon>
        <taxon>Gunneridae</taxon>
        <taxon>Pentapetalae</taxon>
        <taxon>asterids</taxon>
        <taxon>Ericales</taxon>
        <taxon>Ericaceae</taxon>
        <taxon>Vaccinioideae</taxon>
        <taxon>Vaccinieae</taxon>
        <taxon>Vaccinium</taxon>
    </lineage>
</organism>
<keyword evidence="2" id="KW-1185">Reference proteome</keyword>
<comment type="caution">
    <text evidence="1">The sequence shown here is derived from an EMBL/GenBank/DDBJ whole genome shotgun (WGS) entry which is preliminary data.</text>
</comment>
<name>A0ACB7X2C3_9ERIC</name>
<evidence type="ECO:0000313" key="1">
    <source>
        <dbReference type="EMBL" id="KAH7834828.1"/>
    </source>
</evidence>